<evidence type="ECO:0000313" key="3">
    <source>
        <dbReference type="Proteomes" id="UP000295510"/>
    </source>
</evidence>
<dbReference type="Proteomes" id="UP000295510">
    <property type="component" value="Unassembled WGS sequence"/>
</dbReference>
<protein>
    <submittedName>
        <fullName evidence="2">Enoyl-CoA hydratase/carnithine racemase</fullName>
    </submittedName>
</protein>
<name>A0A4R6UFP3_9BURK</name>
<comment type="similarity">
    <text evidence="1">Belongs to the enoyl-CoA hydratase/isomerase family.</text>
</comment>
<evidence type="ECO:0000256" key="1">
    <source>
        <dbReference type="ARBA" id="ARBA00005254"/>
    </source>
</evidence>
<accession>A0A4R6UFP3</accession>
<sequence length="266" mass="28974">MSSLPASSLPPSGEPLLDVAGPLATITLNRPVHRNRLHDEDLLALLRHFEAVEADPAVRVLVLRARTTPPSPVFSAGYHLGQFRGGHAGGTLAFEQVPDALARLRVVTVCALAGSVYGGATDLAMACDFRIGVQGMRLRMPAAALGLHYYPSGLRRFVARLGLGAARRLFLLAEELDDQTLLEIGYLDELVPPEALDARVMALTERLVRLAPLALQGMKQTLQEIAWGEARLDEWRRREALTQASADFAEGRAAFAQRREPVFRGV</sequence>
<reference evidence="2 3" key="1">
    <citation type="submission" date="2019-03" db="EMBL/GenBank/DDBJ databases">
        <title>Genomic Encyclopedia of Type Strains, Phase IV (KMG-IV): sequencing the most valuable type-strain genomes for metagenomic binning, comparative biology and taxonomic classification.</title>
        <authorList>
            <person name="Goeker M."/>
        </authorList>
    </citation>
    <scope>NUCLEOTIDE SEQUENCE [LARGE SCALE GENOMIC DNA]</scope>
    <source>
        <strain evidence="2 3">DSM 19605</strain>
    </source>
</reference>
<dbReference type="GO" id="GO:0003824">
    <property type="term" value="F:catalytic activity"/>
    <property type="evidence" value="ECO:0007669"/>
    <property type="project" value="UniProtKB-ARBA"/>
</dbReference>
<keyword evidence="3" id="KW-1185">Reference proteome</keyword>
<dbReference type="Gene3D" id="3.90.226.10">
    <property type="entry name" value="2-enoyl-CoA Hydratase, Chain A, domain 1"/>
    <property type="match status" value="1"/>
</dbReference>
<comment type="caution">
    <text evidence="2">The sequence shown here is derived from an EMBL/GenBank/DDBJ whole genome shotgun (WGS) entry which is preliminary data.</text>
</comment>
<dbReference type="PANTHER" id="PTHR43459:SF1">
    <property type="entry name" value="EG:BACN32G11.4 PROTEIN"/>
    <property type="match status" value="1"/>
</dbReference>
<dbReference type="EMBL" id="SNYL01000002">
    <property type="protein sequence ID" value="TDQ44776.1"/>
    <property type="molecule type" value="Genomic_DNA"/>
</dbReference>
<dbReference type="InterPro" id="IPR014748">
    <property type="entry name" value="Enoyl-CoA_hydra_C"/>
</dbReference>
<dbReference type="InterPro" id="IPR001753">
    <property type="entry name" value="Enoyl-CoA_hydra/iso"/>
</dbReference>
<organism evidence="2 3">
    <name type="scientific">Tepidicella xavieri</name>
    <dbReference type="NCBI Taxonomy" id="360241"/>
    <lineage>
        <taxon>Bacteria</taxon>
        <taxon>Pseudomonadati</taxon>
        <taxon>Pseudomonadota</taxon>
        <taxon>Betaproteobacteria</taxon>
        <taxon>Burkholderiales</taxon>
        <taxon>Tepidicella</taxon>
    </lineage>
</organism>
<gene>
    <name evidence="2" type="ORF">DFR43_102118</name>
</gene>
<dbReference type="PANTHER" id="PTHR43459">
    <property type="entry name" value="ENOYL-COA HYDRATASE"/>
    <property type="match status" value="1"/>
</dbReference>
<dbReference type="Gene3D" id="1.10.12.10">
    <property type="entry name" value="Lyase 2-enoyl-coa Hydratase, Chain A, domain 2"/>
    <property type="match status" value="1"/>
</dbReference>
<proteinExistence type="inferred from homology"/>
<dbReference type="AlphaFoldDB" id="A0A4R6UFP3"/>
<dbReference type="CDD" id="cd06558">
    <property type="entry name" value="crotonase-like"/>
    <property type="match status" value="1"/>
</dbReference>
<dbReference type="OrthoDB" id="2862111at2"/>
<evidence type="ECO:0000313" key="2">
    <source>
        <dbReference type="EMBL" id="TDQ44776.1"/>
    </source>
</evidence>
<dbReference type="SUPFAM" id="SSF52096">
    <property type="entry name" value="ClpP/crotonase"/>
    <property type="match status" value="1"/>
</dbReference>
<dbReference type="RefSeq" id="WP_133595699.1">
    <property type="nucleotide sequence ID" value="NZ_SNYL01000002.1"/>
</dbReference>
<dbReference type="InterPro" id="IPR029045">
    <property type="entry name" value="ClpP/crotonase-like_dom_sf"/>
</dbReference>
<dbReference type="Pfam" id="PF00378">
    <property type="entry name" value="ECH_1"/>
    <property type="match status" value="1"/>
</dbReference>